<keyword evidence="2" id="KW-0808">Transferase</keyword>
<dbReference type="Gene3D" id="3.30.565.10">
    <property type="entry name" value="Histidine kinase-like ATPase, C-terminal domain"/>
    <property type="match status" value="2"/>
</dbReference>
<dbReference type="SMART" id="SM00387">
    <property type="entry name" value="HATPase_c"/>
    <property type="match status" value="1"/>
</dbReference>
<keyword evidence="3" id="KW-1185">Reference proteome</keyword>
<dbReference type="PANTHER" id="PTHR43065">
    <property type="entry name" value="SENSOR HISTIDINE KINASE"/>
    <property type="match status" value="1"/>
</dbReference>
<proteinExistence type="predicted"/>
<dbReference type="OrthoDB" id="343834at2"/>
<keyword evidence="2" id="KW-0418">Kinase</keyword>
<evidence type="ECO:0000259" key="1">
    <source>
        <dbReference type="SMART" id="SM00387"/>
    </source>
</evidence>
<feature type="domain" description="Histidine kinase/HSP90-like ATPase" evidence="1">
    <location>
        <begin position="579"/>
        <end position="702"/>
    </location>
</feature>
<protein>
    <submittedName>
        <fullName evidence="2">Histidine kinase</fullName>
    </submittedName>
</protein>
<dbReference type="RefSeq" id="WP_024753552.1">
    <property type="nucleotide sequence ID" value="NZ_CDNC01000051.1"/>
</dbReference>
<accession>A0A0B7H3A5</accession>
<dbReference type="AlphaFoldDB" id="A0A0B7H3A5"/>
<dbReference type="Proteomes" id="UP000042527">
    <property type="component" value="Unassembled WGS sequence"/>
</dbReference>
<evidence type="ECO:0000313" key="3">
    <source>
        <dbReference type="Proteomes" id="UP000042527"/>
    </source>
</evidence>
<reference evidence="3" key="1">
    <citation type="submission" date="2015-01" db="EMBL/GenBank/DDBJ databases">
        <authorList>
            <person name="Manzoor Shahid"/>
            <person name="Zubair Saima"/>
        </authorList>
    </citation>
    <scope>NUCLEOTIDE SEQUENCE [LARGE SCALE GENOMIC DNA]</scope>
    <source>
        <strain evidence="3">V1</strain>
    </source>
</reference>
<sequence>MKRHFSITPRIIAHFGEDLIKNESIAILELVKNSYDACASKCKVEFTSENKMIKKIVISDDGTGMNADTIQNVWLVIGTDHKKTTKKNECGRYPLGEKGIGRLGVHKLGKKIKLFSKTAKNKEVELFIDWTELEHAKQIEDFGIEVTENEIPKYYPNGKTGTKIIIEDLKSQWDRRQIREVYRNLLSLNSPFANNSDSFDVDIYSNENIFEGLPKFEDIIENGGLYFGSCTLKGKKVREFKYEFRPWSTLDKLEGRKVLISDLSEEDLCIKGLKELEDKKRPVEYNIDLDELQIGEIKFDIIIFEKDAAIFNFVNTEKKSINDYLSENGGIRVYRDNVRVYDYGERDNDWLGIDLKRVHRVGGNISNNIVLGSVRLNRRDSIGLREKTNREGFIEDECYNAFVDAINYVLNIFVRERNVDKTHLTTLYKTHKVIEPVLSDLGEVINLVEEKVANELDKKEILKYLYRINDQYKDVKETLIKSANAGLNLSVVIHEIDKLTAALLGCAKRGDNNKIIELSLRLEKIVRGYTAMIRKSAIKETELADIVNIALENYEFRFSDHLISVHHNSDNCKLMAFLAKAEAISVLTNLLDNSIYWLSYARKEDRKISVYITGQIANYNSIIVSDNGPGFNIPADVAVQPFITGKPYNIGMGLGLHIVNEMMNAMKGKLLFLDENDIELPKYIKDNQIDKAIIALCFPKEKKIKL</sequence>
<dbReference type="SUPFAM" id="SSF55874">
    <property type="entry name" value="ATPase domain of HSP90 chaperone/DNA topoisomerase II/histidine kinase"/>
    <property type="match status" value="2"/>
</dbReference>
<dbReference type="GO" id="GO:0016301">
    <property type="term" value="F:kinase activity"/>
    <property type="evidence" value="ECO:0007669"/>
    <property type="project" value="UniProtKB-KW"/>
</dbReference>
<dbReference type="Pfam" id="PF13589">
    <property type="entry name" value="HATPase_c_3"/>
    <property type="match status" value="1"/>
</dbReference>
<name>A0A0B7H3A5_TREPH</name>
<dbReference type="Pfam" id="PF02518">
    <property type="entry name" value="HATPase_c"/>
    <property type="match status" value="1"/>
</dbReference>
<dbReference type="InterPro" id="IPR003594">
    <property type="entry name" value="HATPase_dom"/>
</dbReference>
<evidence type="ECO:0000313" key="2">
    <source>
        <dbReference type="EMBL" id="CEM63431.1"/>
    </source>
</evidence>
<dbReference type="InterPro" id="IPR036890">
    <property type="entry name" value="HATPase_C_sf"/>
</dbReference>
<gene>
    <name evidence="2" type="ORF">TPHV1_90060</name>
</gene>
<dbReference type="EMBL" id="CDNC01000051">
    <property type="protein sequence ID" value="CEM63431.1"/>
    <property type="molecule type" value="Genomic_DNA"/>
</dbReference>
<organism evidence="2 3">
    <name type="scientific">Treponema phagedenis</name>
    <dbReference type="NCBI Taxonomy" id="162"/>
    <lineage>
        <taxon>Bacteria</taxon>
        <taxon>Pseudomonadati</taxon>
        <taxon>Spirochaetota</taxon>
        <taxon>Spirochaetia</taxon>
        <taxon>Spirochaetales</taxon>
        <taxon>Treponemataceae</taxon>
        <taxon>Treponema</taxon>
    </lineage>
</organism>